<sequence length="315" mass="37139">MSFLLFFDESNKIDQPDKKFSYYGAYGGHASALARTTKEVLKIFKEINSKSELHFTEYTHDKHVKKYFKVLNQVINEDISINLLIVDNEDAAKVASQMNISLTELRSLFYVKIPERLFYGITRNIQENIDVKIKVDHDNGYLVLDLYTKLQEQMNAHAAYRNKKYKVKQARPQDSKKSIPLQIIDTFIGIVVFLMEKSYLENTNSTKIKSDLIYRFLIHDKNIDKFQEQIKLYQWTGNETLKELTISKYISEFLVFKTQYDIQELKRLNAILTTYPNMDTKTLRERMEYSNTMKNTLLGYKDELLGLGRNHFLLR</sequence>
<dbReference type="Pfam" id="PF12686">
    <property type="entry name" value="DUF3800"/>
    <property type="match status" value="1"/>
</dbReference>
<evidence type="ECO:0000313" key="1">
    <source>
        <dbReference type="EMBL" id="WXB95049.1"/>
    </source>
</evidence>
<keyword evidence="1" id="KW-0614">Plasmid</keyword>
<accession>A0ABZ2NBD8</accession>
<evidence type="ECO:0000313" key="2">
    <source>
        <dbReference type="Proteomes" id="UP001387364"/>
    </source>
</evidence>
<name>A0ABZ2NBD8_9BACI</name>
<organism evidence="1 2">
    <name type="scientific">Bacillus kandeliae</name>
    <dbReference type="NCBI Taxonomy" id="3129297"/>
    <lineage>
        <taxon>Bacteria</taxon>
        <taxon>Bacillati</taxon>
        <taxon>Bacillota</taxon>
        <taxon>Bacilli</taxon>
        <taxon>Bacillales</taxon>
        <taxon>Bacillaceae</taxon>
        <taxon>Bacillus</taxon>
    </lineage>
</organism>
<dbReference type="EMBL" id="CP147406">
    <property type="protein sequence ID" value="WXB95049.1"/>
    <property type="molecule type" value="Genomic_DNA"/>
</dbReference>
<dbReference type="RefSeq" id="WP_338754938.1">
    <property type="nucleotide sequence ID" value="NZ_CP147406.1"/>
</dbReference>
<reference evidence="1 2" key="1">
    <citation type="submission" date="2024-02" db="EMBL/GenBank/DDBJ databases">
        <title>Seven novel Bacillus-like species.</title>
        <authorList>
            <person name="Liu G."/>
        </authorList>
    </citation>
    <scope>NUCLEOTIDE SEQUENCE [LARGE SCALE GENOMIC DNA]</scope>
    <source>
        <strain evidence="1 2">FJAT-52991</strain>
        <plasmid evidence="1 2">unnamed2</plasmid>
    </source>
</reference>
<keyword evidence="2" id="KW-1185">Reference proteome</keyword>
<proteinExistence type="predicted"/>
<gene>
    <name evidence="1" type="ORF">WDJ61_18915</name>
</gene>
<geneLocation type="plasmid" evidence="1 2">
    <name>unnamed2</name>
</geneLocation>
<protein>
    <submittedName>
        <fullName evidence="1">DUF3800 domain-containing protein</fullName>
    </submittedName>
</protein>
<dbReference type="InterPro" id="IPR024524">
    <property type="entry name" value="DUF3800"/>
</dbReference>
<dbReference type="Proteomes" id="UP001387364">
    <property type="component" value="Plasmid unnamed2"/>
</dbReference>